<feature type="transmembrane region" description="Helical" evidence="1">
    <location>
        <begin position="41"/>
        <end position="61"/>
    </location>
</feature>
<feature type="transmembrane region" description="Helical" evidence="1">
    <location>
        <begin position="5"/>
        <end position="21"/>
    </location>
</feature>
<dbReference type="PATRIC" id="fig|1423744.4.peg.797"/>
<organism evidence="2 3">
    <name type="scientific">Holzapfeliella floricola DSM 23037 = JCM 16512</name>
    <dbReference type="NCBI Taxonomy" id="1423744"/>
    <lineage>
        <taxon>Bacteria</taxon>
        <taxon>Bacillati</taxon>
        <taxon>Bacillota</taxon>
        <taxon>Bacilli</taxon>
        <taxon>Lactobacillales</taxon>
        <taxon>Lactobacillaceae</taxon>
        <taxon>Holzapfeliella</taxon>
    </lineage>
</organism>
<dbReference type="InterPro" id="IPR025037">
    <property type="entry name" value="DUF3923"/>
</dbReference>
<evidence type="ECO:0000313" key="2">
    <source>
        <dbReference type="EMBL" id="KRN03669.1"/>
    </source>
</evidence>
<dbReference type="AlphaFoldDB" id="A0A0R2DPE5"/>
<keyword evidence="1" id="KW-1133">Transmembrane helix</keyword>
<dbReference type="STRING" id="1423744.FC86_GL000776"/>
<reference evidence="2 3" key="1">
    <citation type="journal article" date="2015" name="Genome Announc.">
        <title>Expanding the biotechnology potential of lactobacilli through comparative genomics of 213 strains and associated genera.</title>
        <authorList>
            <person name="Sun Z."/>
            <person name="Harris H.M."/>
            <person name="McCann A."/>
            <person name="Guo C."/>
            <person name="Argimon S."/>
            <person name="Zhang W."/>
            <person name="Yang X."/>
            <person name="Jeffery I.B."/>
            <person name="Cooney J.C."/>
            <person name="Kagawa T.F."/>
            <person name="Liu W."/>
            <person name="Song Y."/>
            <person name="Salvetti E."/>
            <person name="Wrobel A."/>
            <person name="Rasinkangas P."/>
            <person name="Parkhill J."/>
            <person name="Rea M.C."/>
            <person name="O'Sullivan O."/>
            <person name="Ritari J."/>
            <person name="Douillard F.P."/>
            <person name="Paul Ross R."/>
            <person name="Yang R."/>
            <person name="Briner A.E."/>
            <person name="Felis G.E."/>
            <person name="de Vos W.M."/>
            <person name="Barrangou R."/>
            <person name="Klaenhammer T.R."/>
            <person name="Caufield P.W."/>
            <person name="Cui Y."/>
            <person name="Zhang H."/>
            <person name="O'Toole P.W."/>
        </authorList>
    </citation>
    <scope>NUCLEOTIDE SEQUENCE [LARGE SCALE GENOMIC DNA]</scope>
    <source>
        <strain evidence="2 3">DSM 23037</strain>
    </source>
</reference>
<keyword evidence="3" id="KW-1185">Reference proteome</keyword>
<protein>
    <submittedName>
        <fullName evidence="2">Uncharacterized protein</fullName>
    </submittedName>
</protein>
<accession>A0A0R2DPE5</accession>
<proteinExistence type="predicted"/>
<evidence type="ECO:0000256" key="1">
    <source>
        <dbReference type="SAM" id="Phobius"/>
    </source>
</evidence>
<comment type="caution">
    <text evidence="2">The sequence shown here is derived from an EMBL/GenBank/DDBJ whole genome shotgun (WGS) entry which is preliminary data.</text>
</comment>
<dbReference type="Pfam" id="PF13061">
    <property type="entry name" value="DUF3923"/>
    <property type="match status" value="1"/>
</dbReference>
<evidence type="ECO:0000313" key="3">
    <source>
        <dbReference type="Proteomes" id="UP000051378"/>
    </source>
</evidence>
<sequence>MKISGYVFSVIFVIVSIFLWFREADGSGLTNTLSVKIASLSIWGIFCLIVLAIYLITYYFMRHRS</sequence>
<gene>
    <name evidence="2" type="ORF">FC86_GL000776</name>
</gene>
<dbReference type="EMBL" id="AYZL01000020">
    <property type="protein sequence ID" value="KRN03669.1"/>
    <property type="molecule type" value="Genomic_DNA"/>
</dbReference>
<keyword evidence="1" id="KW-0812">Transmembrane</keyword>
<keyword evidence="1" id="KW-0472">Membrane</keyword>
<name>A0A0R2DPE5_9LACO</name>
<dbReference type="Proteomes" id="UP000051378">
    <property type="component" value="Unassembled WGS sequence"/>
</dbReference>
<dbReference type="RefSeq" id="WP_056974986.1">
    <property type="nucleotide sequence ID" value="NZ_AYZL01000020.1"/>
</dbReference>